<feature type="domain" description="Metallo-beta-lactamase" evidence="2">
    <location>
        <begin position="18"/>
        <end position="213"/>
    </location>
</feature>
<dbReference type="CDD" id="cd07716">
    <property type="entry name" value="RNaseZ_short-form-like_MBL-fold"/>
    <property type="match status" value="1"/>
</dbReference>
<dbReference type="Pfam" id="PF12706">
    <property type="entry name" value="Lactamase_B_2"/>
    <property type="match status" value="1"/>
</dbReference>
<dbReference type="Proteomes" id="UP000000271">
    <property type="component" value="Chromosome"/>
</dbReference>
<reference evidence="3" key="1">
    <citation type="submission" date="2009-10" db="EMBL/GenBank/DDBJ databases">
        <title>Complete sequence of Bacillus selenitireducens MLS10.</title>
        <authorList>
            <consortium name="US DOE Joint Genome Institute"/>
            <person name="Lucas S."/>
            <person name="Copeland A."/>
            <person name="Lapidus A."/>
            <person name="Glavina del Rio T."/>
            <person name="Dalin E."/>
            <person name="Tice H."/>
            <person name="Bruce D."/>
            <person name="Goodwin L."/>
            <person name="Pitluck S."/>
            <person name="Sims D."/>
            <person name="Brettin T."/>
            <person name="Detter J.C."/>
            <person name="Han C."/>
            <person name="Larimer F."/>
            <person name="Land M."/>
            <person name="Hauser L."/>
            <person name="Kyrpides N."/>
            <person name="Ovchinnikova G."/>
            <person name="Stolz J."/>
        </authorList>
    </citation>
    <scope>NUCLEOTIDE SEQUENCE [LARGE SCALE GENOMIC DNA]</scope>
    <source>
        <strain evidence="3">MLS10</strain>
    </source>
</reference>
<organism evidence="3 4">
    <name type="scientific">Bacillus selenitireducens (strain ATCC 700615 / DSM 15326 / MLS10)</name>
    <dbReference type="NCBI Taxonomy" id="439292"/>
    <lineage>
        <taxon>Bacteria</taxon>
        <taxon>Bacillati</taxon>
        <taxon>Bacillota</taxon>
        <taxon>Bacilli</taxon>
        <taxon>Bacillales</taxon>
        <taxon>Bacillaceae</taxon>
        <taxon>Salisediminibacterium</taxon>
    </lineage>
</organism>
<sequence>MKMTVIGHWGAYPAKGEATSCYLIEEGDTKLILDCGSGAVSNLQNHLALKHLDGVIVSHTHADHVADLGVLAYSRLIDMQLNHTHHRLNVYAHEDEETLHSELNKDPYSECYPFVETDELEFPDVTVQFCKGKHKVDSYGMKIISRETGKKMVYTADTSYTDQMAAFAKEADLLLAECSFYQGQNGEQFGHMTSLDAGRLASRGEVGELILTHLPHFGDHAQLIEETRKVYVGRVSLASAGMSKTI</sequence>
<name>D6XT41_BACIE</name>
<dbReference type="GO" id="GO:0042781">
    <property type="term" value="F:3'-tRNA processing endoribonuclease activity"/>
    <property type="evidence" value="ECO:0007669"/>
    <property type="project" value="TreeGrafter"/>
</dbReference>
<accession>D6XT41</accession>
<dbReference type="PANTHER" id="PTHR46018:SF4">
    <property type="entry name" value="METALLO-HYDROLASE YHFI-RELATED"/>
    <property type="match status" value="1"/>
</dbReference>
<proteinExistence type="predicted"/>
<dbReference type="SMART" id="SM00849">
    <property type="entry name" value="Lactamase_B"/>
    <property type="match status" value="1"/>
</dbReference>
<dbReference type="HOGENOM" id="CLU_031317_3_1_9"/>
<dbReference type="STRING" id="439292.Bsel_1465"/>
<dbReference type="eggNOG" id="COG1234">
    <property type="taxonomic scope" value="Bacteria"/>
</dbReference>
<dbReference type="Gene3D" id="3.60.15.10">
    <property type="entry name" value="Ribonuclease Z/Hydroxyacylglutathione hydrolase-like"/>
    <property type="match status" value="1"/>
</dbReference>
<gene>
    <name evidence="3" type="ordered locus">Bsel_1465</name>
</gene>
<dbReference type="AlphaFoldDB" id="D6XT41"/>
<dbReference type="InterPro" id="IPR001279">
    <property type="entry name" value="Metallo-B-lactamas"/>
</dbReference>
<protein>
    <submittedName>
        <fullName evidence="3">Beta-lactamase domain protein</fullName>
    </submittedName>
</protein>
<dbReference type="KEGG" id="bse:Bsel_1465"/>
<dbReference type="InterPro" id="IPR036866">
    <property type="entry name" value="RibonucZ/Hydroxyglut_hydro"/>
</dbReference>
<evidence type="ECO:0000313" key="4">
    <source>
        <dbReference type="Proteomes" id="UP000000271"/>
    </source>
</evidence>
<evidence type="ECO:0000313" key="3">
    <source>
        <dbReference type="EMBL" id="ADH98977.1"/>
    </source>
</evidence>
<evidence type="ECO:0000256" key="1">
    <source>
        <dbReference type="ARBA" id="ARBA00022833"/>
    </source>
</evidence>
<keyword evidence="4" id="KW-1185">Reference proteome</keyword>
<dbReference type="EMBL" id="CP001791">
    <property type="protein sequence ID" value="ADH98977.1"/>
    <property type="molecule type" value="Genomic_DNA"/>
</dbReference>
<dbReference type="PANTHER" id="PTHR46018">
    <property type="entry name" value="ZINC PHOSPHODIESTERASE ELAC PROTEIN 1"/>
    <property type="match status" value="1"/>
</dbReference>
<dbReference type="SUPFAM" id="SSF56281">
    <property type="entry name" value="Metallo-hydrolase/oxidoreductase"/>
    <property type="match status" value="1"/>
</dbReference>
<keyword evidence="1" id="KW-0862">Zinc</keyword>
<evidence type="ECO:0000259" key="2">
    <source>
        <dbReference type="SMART" id="SM00849"/>
    </source>
</evidence>